<evidence type="ECO:0000313" key="2">
    <source>
        <dbReference type="Proteomes" id="UP000191110"/>
    </source>
</evidence>
<keyword evidence="2" id="KW-1185">Reference proteome</keyword>
<name>A0A1T2L6E1_9GAMM</name>
<evidence type="ECO:0008006" key="3">
    <source>
        <dbReference type="Google" id="ProtNLM"/>
    </source>
</evidence>
<proteinExistence type="predicted"/>
<gene>
    <name evidence="1" type="ORF">BOW53_07090</name>
</gene>
<evidence type="ECO:0000313" key="1">
    <source>
        <dbReference type="EMBL" id="OOZ40610.1"/>
    </source>
</evidence>
<reference evidence="1 2" key="1">
    <citation type="submission" date="2016-11" db="EMBL/GenBank/DDBJ databases">
        <title>Mixed transmission modes and dynamic genome evolution in an obligate animal-bacterial symbiosis.</title>
        <authorList>
            <person name="Russell S.L."/>
            <person name="Corbett-Detig R.B."/>
            <person name="Cavanaugh C.M."/>
        </authorList>
    </citation>
    <scope>NUCLEOTIDE SEQUENCE [LARGE SCALE GENOMIC DNA]</scope>
    <source>
        <strain evidence="1">Sveles-Q1</strain>
    </source>
</reference>
<organism evidence="1 2">
    <name type="scientific">Solemya pervernicosa gill symbiont</name>
    <dbReference type="NCBI Taxonomy" id="642797"/>
    <lineage>
        <taxon>Bacteria</taxon>
        <taxon>Pseudomonadati</taxon>
        <taxon>Pseudomonadota</taxon>
        <taxon>Gammaproteobacteria</taxon>
        <taxon>sulfur-oxidizing symbionts</taxon>
    </lineage>
</organism>
<dbReference type="Proteomes" id="UP000191110">
    <property type="component" value="Unassembled WGS sequence"/>
</dbReference>
<comment type="caution">
    <text evidence="1">The sequence shown here is derived from an EMBL/GenBank/DDBJ whole genome shotgun (WGS) entry which is preliminary data.</text>
</comment>
<dbReference type="EMBL" id="MPRL01000021">
    <property type="protein sequence ID" value="OOZ40610.1"/>
    <property type="molecule type" value="Genomic_DNA"/>
</dbReference>
<protein>
    <recommendedName>
        <fullName evidence="3">Glycosyltransferase 2-like domain-containing protein</fullName>
    </recommendedName>
</protein>
<dbReference type="InterPro" id="IPR029044">
    <property type="entry name" value="Nucleotide-diphossugar_trans"/>
</dbReference>
<dbReference type="RefSeq" id="WP_078483386.1">
    <property type="nucleotide sequence ID" value="NZ_MPRL01000021.1"/>
</dbReference>
<dbReference type="Gene3D" id="3.90.550.10">
    <property type="entry name" value="Spore Coat Polysaccharide Biosynthesis Protein SpsA, Chain A"/>
    <property type="match status" value="1"/>
</dbReference>
<accession>A0A1T2L6E1</accession>
<dbReference type="SUPFAM" id="SSF53448">
    <property type="entry name" value="Nucleotide-diphospho-sugar transferases"/>
    <property type="match status" value="1"/>
</dbReference>
<dbReference type="OrthoDB" id="9802649at2"/>
<dbReference type="AlphaFoldDB" id="A0A1T2L6E1"/>
<sequence>MRKDYVVVGGMATMPSRADTAPMAIESALANVDHLYLYLDKFDVIPSYAKHERMTILRSQDMGEIGANGKLLGLSLCDGADYYACFDDDILYPNNFIQRLYRECVKYDDRVAAGVHGSVFEADIASYRQDRKVYDAVSRLCFGKRVDVLATCGTLHPIAAMKFDVNQWSDVNMVDLGFAFEAKNVGLGLRVVSRRKQWIQRLGRCQADSIYAKLRQDDALQTLKVKELLGLGE</sequence>